<protein>
    <recommendedName>
        <fullName evidence="3">Transposase</fullName>
    </recommendedName>
</protein>
<accession>A0A1L8CW79</accession>
<evidence type="ECO:0008006" key="3">
    <source>
        <dbReference type="Google" id="ProtNLM"/>
    </source>
</evidence>
<dbReference type="STRING" id="870242.cpu_16880"/>
<organism evidence="1 2">
    <name type="scientific">Carboxydothermus pertinax</name>
    <dbReference type="NCBI Taxonomy" id="870242"/>
    <lineage>
        <taxon>Bacteria</taxon>
        <taxon>Bacillati</taxon>
        <taxon>Bacillota</taxon>
        <taxon>Clostridia</taxon>
        <taxon>Thermoanaerobacterales</taxon>
        <taxon>Thermoanaerobacteraceae</taxon>
        <taxon>Carboxydothermus</taxon>
    </lineage>
</organism>
<sequence>MTHPLAKYPAVNTRKGSVGNKCYGVIIMFHELRAKGKSIRVIVREAVLDLTNLIITNIGNKIMNFKKIPFRA</sequence>
<keyword evidence="2" id="KW-1185">Reference proteome</keyword>
<name>A0A1L8CW79_9THEO</name>
<dbReference type="EMBL" id="BDJK01000033">
    <property type="protein sequence ID" value="GAV23178.1"/>
    <property type="molecule type" value="Genomic_DNA"/>
</dbReference>
<reference evidence="2" key="1">
    <citation type="submission" date="2016-12" db="EMBL/GenBank/DDBJ databases">
        <title>Draft Genome Sequences od Carboxydothermus pertinax and islandicus, Hydrogenogenic Carboxydotrophic Bacteria.</title>
        <authorList>
            <person name="Fukuyama Y."/>
            <person name="Ohmae K."/>
            <person name="Yoneda Y."/>
            <person name="Yoshida T."/>
            <person name="Sako Y."/>
        </authorList>
    </citation>
    <scope>NUCLEOTIDE SEQUENCE [LARGE SCALE GENOMIC DNA]</scope>
    <source>
        <strain evidence="2">Ug1</strain>
    </source>
</reference>
<comment type="caution">
    <text evidence="1">The sequence shown here is derived from an EMBL/GenBank/DDBJ whole genome shotgun (WGS) entry which is preliminary data.</text>
</comment>
<dbReference type="AlphaFoldDB" id="A0A1L8CW79"/>
<evidence type="ECO:0000313" key="2">
    <source>
        <dbReference type="Proteomes" id="UP000187485"/>
    </source>
</evidence>
<gene>
    <name evidence="1" type="ORF">cpu_16880</name>
</gene>
<proteinExistence type="predicted"/>
<evidence type="ECO:0000313" key="1">
    <source>
        <dbReference type="EMBL" id="GAV23178.1"/>
    </source>
</evidence>
<dbReference type="Proteomes" id="UP000187485">
    <property type="component" value="Unassembled WGS sequence"/>
</dbReference>